<dbReference type="GO" id="GO:0005886">
    <property type="term" value="C:plasma membrane"/>
    <property type="evidence" value="ECO:0007669"/>
    <property type="project" value="UniProtKB-SubCell"/>
</dbReference>
<evidence type="ECO:0000256" key="7">
    <source>
        <dbReference type="ARBA" id="ARBA00023186"/>
    </source>
</evidence>
<dbReference type="InterPro" id="IPR052029">
    <property type="entry name" value="PpiD_chaperone"/>
</dbReference>
<name>A0A1F6TRG8_9PROT</name>
<evidence type="ECO:0000259" key="13">
    <source>
        <dbReference type="PROSITE" id="PS50198"/>
    </source>
</evidence>
<dbReference type="InterPro" id="IPR000297">
    <property type="entry name" value="PPIase_PpiC"/>
</dbReference>
<dbReference type="Gene3D" id="3.10.50.40">
    <property type="match status" value="1"/>
</dbReference>
<dbReference type="Gene3D" id="1.10.4030.10">
    <property type="entry name" value="Porin chaperone SurA, peptide-binding domain"/>
    <property type="match status" value="1"/>
</dbReference>
<dbReference type="SUPFAM" id="SSF109998">
    <property type="entry name" value="Triger factor/SurA peptide-binding domain-like"/>
    <property type="match status" value="1"/>
</dbReference>
<dbReference type="SUPFAM" id="SSF54534">
    <property type="entry name" value="FKBP-like"/>
    <property type="match status" value="1"/>
</dbReference>
<proteinExistence type="inferred from homology"/>
<keyword evidence="11" id="KW-0697">Rotamase</keyword>
<sequence length="629" mass="70573">MLTKIREKIQGVIATVILLLVVIPFALWGINSYFEGGSSVNVATADGVEISQRDYRAAMDQFRGRMDPAVFDSREFKALVVDGLIDQALLVRDARARGYRIGNERLGRLIREKPYFQRDGKFDPQLYEALLRREGMSTVEFEARLREENMTGQLQAAFGETAIVTEAEVTALLRLWRQEREVVYAVVDPERFAGKAVVTPKAIEEYYSARADAFRAPEEVRIEYLRLAAEDFVKKYQPSEDELRKAYAEEAARYTRPEKRRASHILIAVAANAAKEEVERAQGRIRELERQARAGADFAALAGKHSQDPDSAAKGGDLGEIGRGVLPKELEAAIYVLRPGAISQPVRTEFGFHLAKLTGFTPETRKPPHEARKELTDLVRKRRGEERFLEEAEKFRNLVYEHPEGLGPAAQALGLAIQRSEWFGRAGGAGVAAYPKVVEAAFHPEVLGKTRNSDAVEINPETMVAVRVLDHRPAALRPLAEVRAQIERTLRLQQAGELARAAATDWLKQLQAGAALEALARSHALKYQGPRLVTRERLDGRDRRVVEAAFRAPRPQTGRAVYGLADLGSQGYAVFGLKRVLEGRPEKADSALRERARRLLLSRRGIEYYALYRAGLRQKVDIKIYQDRL</sequence>
<dbReference type="EMBL" id="MFSY01000011">
    <property type="protein sequence ID" value="OGI47734.1"/>
    <property type="molecule type" value="Genomic_DNA"/>
</dbReference>
<reference evidence="14 15" key="1">
    <citation type="journal article" date="2016" name="Nat. Commun.">
        <title>Thousands of microbial genomes shed light on interconnected biogeochemical processes in an aquifer system.</title>
        <authorList>
            <person name="Anantharaman K."/>
            <person name="Brown C.T."/>
            <person name="Hug L.A."/>
            <person name="Sharon I."/>
            <person name="Castelle C.J."/>
            <person name="Probst A.J."/>
            <person name="Thomas B.C."/>
            <person name="Singh A."/>
            <person name="Wilkins M.J."/>
            <person name="Karaoz U."/>
            <person name="Brodie E.L."/>
            <person name="Williams K.H."/>
            <person name="Hubbard S.S."/>
            <person name="Banfield J.F."/>
        </authorList>
    </citation>
    <scope>NUCLEOTIDE SEQUENCE [LARGE SCALE GENOMIC DNA]</scope>
</reference>
<evidence type="ECO:0000256" key="5">
    <source>
        <dbReference type="ARBA" id="ARBA00022989"/>
    </source>
</evidence>
<keyword evidence="3" id="KW-0997">Cell inner membrane</keyword>
<evidence type="ECO:0000256" key="3">
    <source>
        <dbReference type="ARBA" id="ARBA00022519"/>
    </source>
</evidence>
<gene>
    <name evidence="14" type="ORF">A2637_02845</name>
</gene>
<dbReference type="InterPro" id="IPR046357">
    <property type="entry name" value="PPIase_dom_sf"/>
</dbReference>
<comment type="subcellular location">
    <subcellularLocation>
        <location evidence="1">Cell inner membrane</location>
        <topology evidence="1">Single-pass type II membrane protein</topology>
        <orientation evidence="1">Periplasmic side</orientation>
    </subcellularLocation>
</comment>
<dbReference type="PROSITE" id="PS01096">
    <property type="entry name" value="PPIC_PPIASE_1"/>
    <property type="match status" value="1"/>
</dbReference>
<dbReference type="Pfam" id="PF00639">
    <property type="entry name" value="Rotamase"/>
    <property type="match status" value="1"/>
</dbReference>
<dbReference type="PROSITE" id="PS50198">
    <property type="entry name" value="PPIC_PPIASE_2"/>
    <property type="match status" value="1"/>
</dbReference>
<accession>A0A1F6TRG8</accession>
<evidence type="ECO:0000256" key="2">
    <source>
        <dbReference type="ARBA" id="ARBA00022475"/>
    </source>
</evidence>
<keyword evidence="4 12" id="KW-0812">Transmembrane</keyword>
<dbReference type="STRING" id="1817764.A2637_02845"/>
<evidence type="ECO:0000256" key="12">
    <source>
        <dbReference type="SAM" id="Phobius"/>
    </source>
</evidence>
<feature type="transmembrane region" description="Helical" evidence="12">
    <location>
        <begin position="12"/>
        <end position="30"/>
    </location>
</feature>
<keyword evidence="7" id="KW-0143">Chaperone</keyword>
<dbReference type="PANTHER" id="PTHR47529:SF1">
    <property type="entry name" value="PERIPLASMIC CHAPERONE PPID"/>
    <property type="match status" value="1"/>
</dbReference>
<comment type="caution">
    <text evidence="14">The sequence shown here is derived from an EMBL/GenBank/DDBJ whole genome shotgun (WGS) entry which is preliminary data.</text>
</comment>
<comment type="similarity">
    <text evidence="8">Belongs to the PpiD chaperone family.</text>
</comment>
<dbReference type="Proteomes" id="UP000179360">
    <property type="component" value="Unassembled WGS sequence"/>
</dbReference>
<protein>
    <recommendedName>
        <fullName evidence="9">Periplasmic chaperone PpiD</fullName>
    </recommendedName>
    <alternativeName>
        <fullName evidence="10">Periplasmic folding chaperone</fullName>
    </alternativeName>
</protein>
<keyword evidence="6 12" id="KW-0472">Membrane</keyword>
<evidence type="ECO:0000313" key="14">
    <source>
        <dbReference type="EMBL" id="OGI47734.1"/>
    </source>
</evidence>
<evidence type="ECO:0000256" key="11">
    <source>
        <dbReference type="PROSITE-ProRule" id="PRU00278"/>
    </source>
</evidence>
<dbReference type="PANTHER" id="PTHR47529">
    <property type="entry name" value="PEPTIDYL-PROLYL CIS-TRANS ISOMERASE D"/>
    <property type="match status" value="1"/>
</dbReference>
<evidence type="ECO:0000256" key="4">
    <source>
        <dbReference type="ARBA" id="ARBA00022692"/>
    </source>
</evidence>
<evidence type="ECO:0000256" key="6">
    <source>
        <dbReference type="ARBA" id="ARBA00023136"/>
    </source>
</evidence>
<evidence type="ECO:0000256" key="10">
    <source>
        <dbReference type="ARBA" id="ARBA00042775"/>
    </source>
</evidence>
<evidence type="ECO:0000313" key="15">
    <source>
        <dbReference type="Proteomes" id="UP000179360"/>
    </source>
</evidence>
<evidence type="ECO:0000256" key="9">
    <source>
        <dbReference type="ARBA" id="ARBA00040743"/>
    </source>
</evidence>
<keyword evidence="5 12" id="KW-1133">Transmembrane helix</keyword>
<keyword evidence="2" id="KW-1003">Cell membrane</keyword>
<evidence type="ECO:0000256" key="8">
    <source>
        <dbReference type="ARBA" id="ARBA00038408"/>
    </source>
</evidence>
<evidence type="ECO:0000256" key="1">
    <source>
        <dbReference type="ARBA" id="ARBA00004382"/>
    </source>
</evidence>
<dbReference type="GO" id="GO:0003755">
    <property type="term" value="F:peptidyl-prolyl cis-trans isomerase activity"/>
    <property type="evidence" value="ECO:0007669"/>
    <property type="project" value="UniProtKB-KW"/>
</dbReference>
<dbReference type="InterPro" id="IPR023058">
    <property type="entry name" value="PPIase_PpiC_CS"/>
</dbReference>
<feature type="domain" description="PpiC" evidence="13">
    <location>
        <begin position="257"/>
        <end position="359"/>
    </location>
</feature>
<organism evidence="14 15">
    <name type="scientific">Candidatus Muproteobacteria bacterium RIFCSPHIGHO2_01_FULL_65_16</name>
    <dbReference type="NCBI Taxonomy" id="1817764"/>
    <lineage>
        <taxon>Bacteria</taxon>
        <taxon>Pseudomonadati</taxon>
        <taxon>Pseudomonadota</taxon>
        <taxon>Candidatus Muproteobacteria</taxon>
    </lineage>
</organism>
<dbReference type="AlphaFoldDB" id="A0A1F6TRG8"/>
<dbReference type="Pfam" id="PF13624">
    <property type="entry name" value="SurA_N_3"/>
    <property type="match status" value="1"/>
</dbReference>
<keyword evidence="11" id="KW-0413">Isomerase</keyword>
<dbReference type="InterPro" id="IPR027304">
    <property type="entry name" value="Trigger_fact/SurA_dom_sf"/>
</dbReference>